<evidence type="ECO:0000313" key="3">
    <source>
        <dbReference type="EMBL" id="CAE7483022.1"/>
    </source>
</evidence>
<keyword evidence="2" id="KW-1133">Transmembrane helix</keyword>
<feature type="region of interest" description="Disordered" evidence="1">
    <location>
        <begin position="593"/>
        <end position="615"/>
    </location>
</feature>
<dbReference type="AlphaFoldDB" id="A0A812SP00"/>
<protein>
    <recommendedName>
        <fullName evidence="5">Ubiquitin-like domain-containing protein</fullName>
    </recommendedName>
</protein>
<evidence type="ECO:0000256" key="2">
    <source>
        <dbReference type="SAM" id="Phobius"/>
    </source>
</evidence>
<reference evidence="3" key="1">
    <citation type="submission" date="2021-02" db="EMBL/GenBank/DDBJ databases">
        <authorList>
            <person name="Dougan E. K."/>
            <person name="Rhodes N."/>
            <person name="Thang M."/>
            <person name="Chan C."/>
        </authorList>
    </citation>
    <scope>NUCLEOTIDE SEQUENCE</scope>
</reference>
<sequence length="1024" mass="113181">MLHTTASEIRCGAMPGAESRASGFAAAVRLSFSNTVDVAMEGTATASDVIGAVKAKLPGELWHGNVLLSRGTRKFTDTDEMLPQREAGNELALTNYSRLHSAGTPLQIPTELGGITIPQIQALLAFMQGMVQCWFGTFGAECGQPLSFECFNLYHADYWILRPATAGAGGRGCSYVELVAESTEAQRPTWFVSHAWKEPIVLFLRCLLRHAAVRDLRGDPAYWVCAYANNQHALGDAIPRDPRKSSFYLAMMLCRGVLLVLDAAATPFQRIWCCFEEAIAVENSAKLFLDVAATSGDVAHILTDGLAGKEAKLLPLLGLLAKSRREELFPANLLEHGLGVRIEIAEATREEDKTRILNSIACPRAGTQALDEAPNGEHDNYGTVNRALRSHFALSSLYACYAQDADPTNFLSALRADAARLSVQLSLTGCKHFRDAQMRALLAHLPRTLLCLRLDLGHTGLQTIAVDGFCCQLRTLQLRFSGASLREAGGIASLLGTAQASLLHLELWFAALPMLEELSLSEALLKLRLEELSLHVQGCPKVSQSSKQALHDAARKLQSRDTDLQMWLCIEDAATWIQQLRRLLPKHEKPLDGLRFQGTGSEKGQSTRKTESEIDQDLPFPCSHGRCPRFHANLNGYCDEHFFCSLRRSVFNTLQEARRWSELALIFFVQAAADIESKGLLLLILLSLYPVLVFGVANESGFSVSSLSTLFLALLVATFAFASFRFDQMQRAAREFSLSSEAFYSKVLEDDGHLSHTSLVFGVAGDKYPSVDQVRQETVSDLKSSFLSARQHLPNFESAVREVVRAVDAEGMEAHLKCGDEALLASECQGAVDILQYEIYCKDILHMRQTWNELSRAFQGEEQPIRIVALRDGFAEEDSKRRCCEVVLCVEGYFATVLLLERSLDSAERKLVGLYRMNFGLLVEPRPGRGQESKQETKVKRSPRPSLWLTIILGLVRATALLCSGYFASQYFLRYGPPELRERLPGLGALLKIEDAEDRSWFLATSLALPYAALVLVFSNLSTL</sequence>
<dbReference type="InterPro" id="IPR032675">
    <property type="entry name" value="LRR_dom_sf"/>
</dbReference>
<evidence type="ECO:0000256" key="1">
    <source>
        <dbReference type="SAM" id="MobiDB-lite"/>
    </source>
</evidence>
<keyword evidence="2" id="KW-0812">Transmembrane</keyword>
<feature type="transmembrane region" description="Helical" evidence="2">
    <location>
        <begin position="947"/>
        <end position="968"/>
    </location>
</feature>
<dbReference type="SUPFAM" id="SSF52047">
    <property type="entry name" value="RNI-like"/>
    <property type="match status" value="1"/>
</dbReference>
<keyword evidence="4" id="KW-1185">Reference proteome</keyword>
<evidence type="ECO:0008006" key="5">
    <source>
        <dbReference type="Google" id="ProtNLM"/>
    </source>
</evidence>
<dbReference type="Proteomes" id="UP000604046">
    <property type="component" value="Unassembled WGS sequence"/>
</dbReference>
<comment type="caution">
    <text evidence="3">The sequence shown here is derived from an EMBL/GenBank/DDBJ whole genome shotgun (WGS) entry which is preliminary data.</text>
</comment>
<dbReference type="Gene3D" id="3.80.10.10">
    <property type="entry name" value="Ribonuclease Inhibitor"/>
    <property type="match status" value="1"/>
</dbReference>
<gene>
    <name evidence="3" type="ORF">SNAT2548_LOCUS27114</name>
</gene>
<organism evidence="3 4">
    <name type="scientific">Symbiodinium natans</name>
    <dbReference type="NCBI Taxonomy" id="878477"/>
    <lineage>
        <taxon>Eukaryota</taxon>
        <taxon>Sar</taxon>
        <taxon>Alveolata</taxon>
        <taxon>Dinophyceae</taxon>
        <taxon>Suessiales</taxon>
        <taxon>Symbiodiniaceae</taxon>
        <taxon>Symbiodinium</taxon>
    </lineage>
</organism>
<dbReference type="OrthoDB" id="277458at2759"/>
<feature type="transmembrane region" description="Helical" evidence="2">
    <location>
        <begin position="1001"/>
        <end position="1021"/>
    </location>
</feature>
<accession>A0A812SP00</accession>
<dbReference type="EMBL" id="CAJNDS010002455">
    <property type="protein sequence ID" value="CAE7483022.1"/>
    <property type="molecule type" value="Genomic_DNA"/>
</dbReference>
<keyword evidence="2" id="KW-0472">Membrane</keyword>
<name>A0A812SP00_9DINO</name>
<evidence type="ECO:0000313" key="4">
    <source>
        <dbReference type="Proteomes" id="UP000604046"/>
    </source>
</evidence>
<feature type="transmembrane region" description="Helical" evidence="2">
    <location>
        <begin position="703"/>
        <end position="724"/>
    </location>
</feature>
<proteinExistence type="predicted"/>